<feature type="transmembrane region" description="Helical" evidence="7">
    <location>
        <begin position="544"/>
        <end position="567"/>
    </location>
</feature>
<sequence>MDIEKIGKIHPTTEELTECSSVKSTPNYNSINTQSTLELVESDEKKQRSFCDRNGSLLIKVLVLTILIGYFLWATYYQVFLLETSLNASLCTGYGFLIILYCLIIYGISYNYLLKPRVLPKVDKHLWKPLVDSIRETKHSALIFYIVFYSGLAIFLIIDTANDRHRLISLSGIMTFMLFGFIMSPFKSQIKWKTILNGMVLQFILALVIIRWPPGEEIFNCIGNKVTTFLGYSVEGAAFVYGDFLIYQQGVFAFKSLCTIYFIGFCINILYYYGIMQKFVSVMGRFYNFWLGTSACESVNSAANIFLGMTEASLLLKPFLPYLTESELHNIMTCGFATTSGTVLAAYISFGANASTLITASVMSAPSALIFSKLMYPETEEPEITIDNVNITTTSFSSVLDAACTGASDAVKMVLNIIAGVIACLSFIYFLNGCLTWFGTLVGFTTPENSWTVNFFVGKLFTPIAFLMGVPWQDCGKVAELIGIKTMVNEFAAFERMSTMVLLPKSKTIATFSICGFANPGSIGIMISALTALIPNRRAVVTKLVFRAAAGGAVVCFMTACIAGLLIPSNKQSS</sequence>
<feature type="transmembrane region" description="Helical" evidence="7">
    <location>
        <begin position="55"/>
        <end position="73"/>
    </location>
</feature>
<evidence type="ECO:0000313" key="11">
    <source>
        <dbReference type="EMBL" id="KAL3271111.1"/>
    </source>
</evidence>
<feature type="transmembrane region" description="Helical" evidence="7">
    <location>
        <begin position="252"/>
        <end position="274"/>
    </location>
</feature>
<evidence type="ECO:0000313" key="12">
    <source>
        <dbReference type="Proteomes" id="UP001516400"/>
    </source>
</evidence>
<feature type="transmembrane region" description="Helical" evidence="7">
    <location>
        <begin position="195"/>
        <end position="212"/>
    </location>
</feature>
<feature type="transmembrane region" description="Helical" evidence="7">
    <location>
        <begin position="93"/>
        <end position="114"/>
    </location>
</feature>
<evidence type="ECO:0000256" key="7">
    <source>
        <dbReference type="SAM" id="Phobius"/>
    </source>
</evidence>
<keyword evidence="6 7" id="KW-0472">Membrane</keyword>
<dbReference type="InterPro" id="IPR011642">
    <property type="entry name" value="Gate_dom"/>
</dbReference>
<feature type="domain" description="Concentrative nucleoside transporter C-terminal" evidence="9">
    <location>
        <begin position="357"/>
        <end position="564"/>
    </location>
</feature>
<dbReference type="InterPro" id="IPR008276">
    <property type="entry name" value="C_nuclsd_transpt"/>
</dbReference>
<dbReference type="PANTHER" id="PTHR10590:SF4">
    <property type="entry name" value="SOLUTE CARRIER FAMILY 28 MEMBER 3"/>
    <property type="match status" value="1"/>
</dbReference>
<reference evidence="11 12" key="1">
    <citation type="journal article" date="2021" name="BMC Biol.">
        <title>Horizontally acquired antibacterial genes associated with adaptive radiation of ladybird beetles.</title>
        <authorList>
            <person name="Li H.S."/>
            <person name="Tang X.F."/>
            <person name="Huang Y.H."/>
            <person name="Xu Z.Y."/>
            <person name="Chen M.L."/>
            <person name="Du X.Y."/>
            <person name="Qiu B.Y."/>
            <person name="Chen P.T."/>
            <person name="Zhang W."/>
            <person name="Slipinski A."/>
            <person name="Escalona H.E."/>
            <person name="Waterhouse R.M."/>
            <person name="Zwick A."/>
            <person name="Pang H."/>
        </authorList>
    </citation>
    <scope>NUCLEOTIDE SEQUENCE [LARGE SCALE GENOMIC DNA]</scope>
    <source>
        <strain evidence="11">SYSU2018</strain>
    </source>
</reference>
<proteinExistence type="inferred from homology"/>
<keyword evidence="4 7" id="KW-0812">Transmembrane</keyword>
<dbReference type="PANTHER" id="PTHR10590">
    <property type="entry name" value="SODIUM/NUCLEOSIDE COTRANSPORTER"/>
    <property type="match status" value="1"/>
</dbReference>
<name>A0ABD2MXL9_9CUCU</name>
<feature type="transmembrane region" description="Helical" evidence="7">
    <location>
        <begin position="142"/>
        <end position="161"/>
    </location>
</feature>
<evidence type="ECO:0000256" key="2">
    <source>
        <dbReference type="ARBA" id="ARBA00009033"/>
    </source>
</evidence>
<evidence type="ECO:0000256" key="4">
    <source>
        <dbReference type="ARBA" id="ARBA00022692"/>
    </source>
</evidence>
<organism evidence="11 12">
    <name type="scientific">Cryptolaemus montrouzieri</name>
    <dbReference type="NCBI Taxonomy" id="559131"/>
    <lineage>
        <taxon>Eukaryota</taxon>
        <taxon>Metazoa</taxon>
        <taxon>Ecdysozoa</taxon>
        <taxon>Arthropoda</taxon>
        <taxon>Hexapoda</taxon>
        <taxon>Insecta</taxon>
        <taxon>Pterygota</taxon>
        <taxon>Neoptera</taxon>
        <taxon>Endopterygota</taxon>
        <taxon>Coleoptera</taxon>
        <taxon>Polyphaga</taxon>
        <taxon>Cucujiformia</taxon>
        <taxon>Coccinelloidea</taxon>
        <taxon>Coccinellidae</taxon>
        <taxon>Scymninae</taxon>
        <taxon>Scymnini</taxon>
        <taxon>Cryptolaemus</taxon>
    </lineage>
</organism>
<dbReference type="Proteomes" id="UP001516400">
    <property type="component" value="Unassembled WGS sequence"/>
</dbReference>
<evidence type="ECO:0000256" key="5">
    <source>
        <dbReference type="ARBA" id="ARBA00022989"/>
    </source>
</evidence>
<feature type="transmembrane region" description="Helical" evidence="7">
    <location>
        <begin position="167"/>
        <end position="183"/>
    </location>
</feature>
<comment type="similarity">
    <text evidence="2">Belongs to the concentrative nucleoside transporter (CNT) (TC 2.A.41) family.</text>
</comment>
<dbReference type="Pfam" id="PF01773">
    <property type="entry name" value="Nucleos_tra2_N"/>
    <property type="match status" value="1"/>
</dbReference>
<dbReference type="InterPro" id="IPR011657">
    <property type="entry name" value="CNT_C_dom"/>
</dbReference>
<gene>
    <name evidence="11" type="ORF">HHI36_021607</name>
</gene>
<evidence type="ECO:0000259" key="9">
    <source>
        <dbReference type="Pfam" id="PF07662"/>
    </source>
</evidence>
<dbReference type="AlphaFoldDB" id="A0ABD2MXL9"/>
<accession>A0ABD2MXL9</accession>
<feature type="domain" description="Concentrative nucleoside transporter N-terminal" evidence="8">
    <location>
        <begin position="172"/>
        <end position="243"/>
    </location>
</feature>
<evidence type="ECO:0000259" key="8">
    <source>
        <dbReference type="Pfam" id="PF01773"/>
    </source>
</evidence>
<dbReference type="Pfam" id="PF07670">
    <property type="entry name" value="Gate"/>
    <property type="match status" value="1"/>
</dbReference>
<feature type="transmembrane region" description="Helical" evidence="7">
    <location>
        <begin position="509"/>
        <end position="532"/>
    </location>
</feature>
<comment type="caution">
    <text evidence="11">The sequence shown here is derived from an EMBL/GenBank/DDBJ whole genome shotgun (WGS) entry which is preliminary data.</text>
</comment>
<protein>
    <recommendedName>
        <fullName evidence="13">Sodium/nucleoside cotransporter</fullName>
    </recommendedName>
</protein>
<dbReference type="GO" id="GO:0005886">
    <property type="term" value="C:plasma membrane"/>
    <property type="evidence" value="ECO:0007669"/>
    <property type="project" value="UniProtKB-SubCell"/>
</dbReference>
<evidence type="ECO:0000259" key="10">
    <source>
        <dbReference type="Pfam" id="PF07670"/>
    </source>
</evidence>
<feature type="domain" description="Nucleoside transporter/FeoB GTPase Gate" evidence="10">
    <location>
        <begin position="254"/>
        <end position="352"/>
    </location>
</feature>
<keyword evidence="3" id="KW-1003">Cell membrane</keyword>
<feature type="transmembrane region" description="Helical" evidence="7">
    <location>
        <begin position="417"/>
        <end position="439"/>
    </location>
</feature>
<feature type="transmembrane region" description="Helical" evidence="7">
    <location>
        <begin position="286"/>
        <end position="308"/>
    </location>
</feature>
<feature type="transmembrane region" description="Helical" evidence="7">
    <location>
        <begin position="328"/>
        <end position="350"/>
    </location>
</feature>
<dbReference type="Pfam" id="PF07662">
    <property type="entry name" value="Nucleos_tra2_C"/>
    <property type="match status" value="1"/>
</dbReference>
<evidence type="ECO:0000256" key="3">
    <source>
        <dbReference type="ARBA" id="ARBA00022475"/>
    </source>
</evidence>
<dbReference type="EMBL" id="JABFTP020000042">
    <property type="protein sequence ID" value="KAL3271111.1"/>
    <property type="molecule type" value="Genomic_DNA"/>
</dbReference>
<evidence type="ECO:0000256" key="6">
    <source>
        <dbReference type="ARBA" id="ARBA00023136"/>
    </source>
</evidence>
<evidence type="ECO:0008006" key="13">
    <source>
        <dbReference type="Google" id="ProtNLM"/>
    </source>
</evidence>
<keyword evidence="5 7" id="KW-1133">Transmembrane helix</keyword>
<dbReference type="InterPro" id="IPR002668">
    <property type="entry name" value="CNT_N_dom"/>
</dbReference>
<keyword evidence="12" id="KW-1185">Reference proteome</keyword>
<comment type="subcellular location">
    <subcellularLocation>
        <location evidence="1">Cell membrane</location>
        <topology evidence="1">Multi-pass membrane protein</topology>
    </subcellularLocation>
</comment>
<evidence type="ECO:0000256" key="1">
    <source>
        <dbReference type="ARBA" id="ARBA00004651"/>
    </source>
</evidence>